<evidence type="ECO:0000259" key="2">
    <source>
        <dbReference type="PROSITE" id="PS50943"/>
    </source>
</evidence>
<dbReference type="EMBL" id="DTLB01000038">
    <property type="protein sequence ID" value="HFW32608.1"/>
    <property type="molecule type" value="Genomic_DNA"/>
</dbReference>
<gene>
    <name evidence="3" type="ORF">ENN70_05885</name>
    <name evidence="4" type="ORF">ENW66_06615</name>
</gene>
<protein>
    <submittedName>
        <fullName evidence="3">TIGR00270 family protein</fullName>
    </submittedName>
</protein>
<dbReference type="PANTHER" id="PTHR10245:SF15">
    <property type="entry name" value="ENDOTHELIAL DIFFERENTIATION-RELATED FACTOR 1"/>
    <property type="match status" value="1"/>
</dbReference>
<feature type="domain" description="HTH cro/C1-type" evidence="2">
    <location>
        <begin position="78"/>
        <end position="136"/>
    </location>
</feature>
<dbReference type="Gene3D" id="1.10.260.40">
    <property type="entry name" value="lambda repressor-like DNA-binding domains"/>
    <property type="match status" value="1"/>
</dbReference>
<dbReference type="EMBL" id="DSCQ01000072">
    <property type="protein sequence ID" value="HET21595.1"/>
    <property type="molecule type" value="Genomic_DNA"/>
</dbReference>
<dbReference type="InterPro" id="IPR004451">
    <property type="entry name" value="MJ0586"/>
</dbReference>
<evidence type="ECO:0000256" key="1">
    <source>
        <dbReference type="ARBA" id="ARBA00023125"/>
    </source>
</evidence>
<proteinExistence type="predicted"/>
<comment type="caution">
    <text evidence="3">The sequence shown here is derived from an EMBL/GenBank/DDBJ whole genome shotgun (WGS) entry which is preliminary data.</text>
</comment>
<dbReference type="PANTHER" id="PTHR10245">
    <property type="entry name" value="ENDOTHELIAL DIFFERENTIATION-RELATED FACTOR 1 MULTIPROTEIN BRIDGING FACTOR 1"/>
    <property type="match status" value="1"/>
</dbReference>
<name>A0A7C2NGV5_ARCFL</name>
<evidence type="ECO:0000313" key="3">
    <source>
        <dbReference type="EMBL" id="HET21595.1"/>
    </source>
</evidence>
<reference evidence="3" key="1">
    <citation type="journal article" date="2020" name="mSystems">
        <title>Genome- and Community-Level Interaction Insights into Carbon Utilization and Element Cycling Functions of Hydrothermarchaeota in Hydrothermal Sediment.</title>
        <authorList>
            <person name="Zhou Z."/>
            <person name="Liu Y."/>
            <person name="Xu W."/>
            <person name="Pan J."/>
            <person name="Luo Z.H."/>
            <person name="Li M."/>
        </authorList>
    </citation>
    <scope>NUCLEOTIDE SEQUENCE [LARGE SCALE GENOMIC DNA]</scope>
    <source>
        <strain evidence="3">SpSt-12</strain>
        <strain evidence="4">SpSt-87</strain>
    </source>
</reference>
<dbReference type="Pfam" id="PF01381">
    <property type="entry name" value="HTH_3"/>
    <property type="match status" value="1"/>
</dbReference>
<dbReference type="SUPFAM" id="SSF47413">
    <property type="entry name" value="lambda repressor-like DNA-binding domains"/>
    <property type="match status" value="1"/>
</dbReference>
<sequence>MSEMNCEICGREIKGKGFKVVVEGSEVTVCGSCKQYGTEKKPSVASQHGARRVVLKKRKASTKIEFKEELVENFHVIVRREREKRGWSQEQLAKKIQEKESLIKKIENAEITPEPEVVEKLEKLFNIKLRESVPEIKIEKSKGLTPTLGDVVVVKRKKK</sequence>
<dbReference type="SMART" id="SM00530">
    <property type="entry name" value="HTH_XRE"/>
    <property type="match status" value="1"/>
</dbReference>
<dbReference type="NCBIfam" id="TIGR00270">
    <property type="entry name" value="multiprotein bridging factor aMBF1"/>
    <property type="match status" value="1"/>
</dbReference>
<organism evidence="3">
    <name type="scientific">Archaeoglobus fulgidus</name>
    <dbReference type="NCBI Taxonomy" id="2234"/>
    <lineage>
        <taxon>Archaea</taxon>
        <taxon>Methanobacteriati</taxon>
        <taxon>Methanobacteriota</taxon>
        <taxon>Archaeoglobi</taxon>
        <taxon>Archaeoglobales</taxon>
        <taxon>Archaeoglobaceae</taxon>
        <taxon>Archaeoglobus</taxon>
    </lineage>
</organism>
<accession>A0A7C2NGV5</accession>
<evidence type="ECO:0000313" key="4">
    <source>
        <dbReference type="EMBL" id="HFW32608.1"/>
    </source>
</evidence>
<dbReference type="GO" id="GO:0003677">
    <property type="term" value="F:DNA binding"/>
    <property type="evidence" value="ECO:0007669"/>
    <property type="project" value="UniProtKB-KW"/>
</dbReference>
<dbReference type="AlphaFoldDB" id="A0A7C2NGV5"/>
<dbReference type="PROSITE" id="PS50943">
    <property type="entry name" value="HTH_CROC1"/>
    <property type="match status" value="1"/>
</dbReference>
<keyword evidence="1" id="KW-0238">DNA-binding</keyword>
<dbReference type="InterPro" id="IPR001387">
    <property type="entry name" value="Cro/C1-type_HTH"/>
</dbReference>
<dbReference type="InterPro" id="IPR010982">
    <property type="entry name" value="Lambda_DNA-bd_dom_sf"/>
</dbReference>
<dbReference type="CDD" id="cd00093">
    <property type="entry name" value="HTH_XRE"/>
    <property type="match status" value="1"/>
</dbReference>